<dbReference type="EMBL" id="FOZK01000006">
    <property type="protein sequence ID" value="SFS12794.1"/>
    <property type="molecule type" value="Genomic_DNA"/>
</dbReference>
<organism evidence="2 3">
    <name type="scientific">Halomicrobium zhouii</name>
    <dbReference type="NCBI Taxonomy" id="767519"/>
    <lineage>
        <taxon>Archaea</taxon>
        <taxon>Methanobacteriati</taxon>
        <taxon>Methanobacteriota</taxon>
        <taxon>Stenosarchaea group</taxon>
        <taxon>Halobacteria</taxon>
        <taxon>Halobacteriales</taxon>
        <taxon>Haloarculaceae</taxon>
        <taxon>Halomicrobium</taxon>
    </lineage>
</organism>
<dbReference type="STRING" id="767519.SAMN05216559_4129"/>
<feature type="transmembrane region" description="Helical" evidence="1">
    <location>
        <begin position="66"/>
        <end position="86"/>
    </location>
</feature>
<reference evidence="2 3" key="1">
    <citation type="submission" date="2016-10" db="EMBL/GenBank/DDBJ databases">
        <authorList>
            <person name="de Groot N.N."/>
        </authorList>
    </citation>
    <scope>NUCLEOTIDE SEQUENCE [LARGE SCALE GENOMIC DNA]</scope>
    <source>
        <strain evidence="2 3">CGMCC 1.10457</strain>
    </source>
</reference>
<name>A0A1I6MAP1_9EURY</name>
<feature type="transmembrane region" description="Helical" evidence="1">
    <location>
        <begin position="41"/>
        <end position="59"/>
    </location>
</feature>
<proteinExistence type="predicted"/>
<feature type="transmembrane region" description="Helical" evidence="1">
    <location>
        <begin position="138"/>
        <end position="158"/>
    </location>
</feature>
<accession>A0A1I6MAP1</accession>
<dbReference type="AlphaFoldDB" id="A0A1I6MAP1"/>
<keyword evidence="1" id="KW-0472">Membrane</keyword>
<dbReference type="OrthoDB" id="264986at2157"/>
<evidence type="ECO:0000256" key="1">
    <source>
        <dbReference type="SAM" id="Phobius"/>
    </source>
</evidence>
<evidence type="ECO:0000313" key="3">
    <source>
        <dbReference type="Proteomes" id="UP000199062"/>
    </source>
</evidence>
<gene>
    <name evidence="2" type="ORF">SAMN05216559_4129</name>
</gene>
<evidence type="ECO:0000313" key="2">
    <source>
        <dbReference type="EMBL" id="SFS12794.1"/>
    </source>
</evidence>
<sequence length="159" mass="16975">MSDGGDWESERMEATYAEARAVLDAQNDTMGDIDSKAMRTVRFNVLLVGVLIAAARFAGSSVFNPALLHLSVGCLVLSAILGIVTYNESDLFVGPQGSYVERLAHGGPTDSRWDRHLLETFGGMISENSDDIDWNSGLLTTTQGTLIVGIVSGVLAVLI</sequence>
<dbReference type="Proteomes" id="UP000199062">
    <property type="component" value="Unassembled WGS sequence"/>
</dbReference>
<keyword evidence="3" id="KW-1185">Reference proteome</keyword>
<keyword evidence="1" id="KW-0812">Transmembrane</keyword>
<protein>
    <recommendedName>
        <fullName evidence="4">Integral membrane protein</fullName>
    </recommendedName>
</protein>
<evidence type="ECO:0008006" key="4">
    <source>
        <dbReference type="Google" id="ProtNLM"/>
    </source>
</evidence>
<keyword evidence="1" id="KW-1133">Transmembrane helix</keyword>
<dbReference type="RefSeq" id="WP_089819300.1">
    <property type="nucleotide sequence ID" value="NZ_FOZK01000006.1"/>
</dbReference>